<dbReference type="Proteomes" id="UP000299102">
    <property type="component" value="Unassembled WGS sequence"/>
</dbReference>
<accession>A0A4C1VYX5</accession>
<reference evidence="2 3" key="1">
    <citation type="journal article" date="2019" name="Commun. Biol.">
        <title>The bagworm genome reveals a unique fibroin gene that provides high tensile strength.</title>
        <authorList>
            <person name="Kono N."/>
            <person name="Nakamura H."/>
            <person name="Ohtoshi R."/>
            <person name="Tomita M."/>
            <person name="Numata K."/>
            <person name="Arakawa K."/>
        </authorList>
    </citation>
    <scope>NUCLEOTIDE SEQUENCE [LARGE SCALE GENOMIC DNA]</scope>
</reference>
<dbReference type="EMBL" id="BGZK01000437">
    <property type="protein sequence ID" value="GBP43522.1"/>
    <property type="molecule type" value="Genomic_DNA"/>
</dbReference>
<proteinExistence type="predicted"/>
<name>A0A4C1VYX5_EUMVA</name>
<comment type="caution">
    <text evidence="2">The sequence shown here is derived from an EMBL/GenBank/DDBJ whole genome shotgun (WGS) entry which is preliminary data.</text>
</comment>
<keyword evidence="3" id="KW-1185">Reference proteome</keyword>
<sequence>MRIAIVLLFFSRGLAAKASTLAQWELEVAERFIVINAITMSATDGLMCSPRHGASGLHRLKLQIHWSICP</sequence>
<gene>
    <name evidence="2" type="ORF">EVAR_30479_1</name>
</gene>
<evidence type="ECO:0000313" key="3">
    <source>
        <dbReference type="Proteomes" id="UP000299102"/>
    </source>
</evidence>
<feature type="chain" id="PRO_5020032046" description="Secreted protein" evidence="1">
    <location>
        <begin position="16"/>
        <end position="70"/>
    </location>
</feature>
<organism evidence="2 3">
    <name type="scientific">Eumeta variegata</name>
    <name type="common">Bagworm moth</name>
    <name type="synonym">Eumeta japonica</name>
    <dbReference type="NCBI Taxonomy" id="151549"/>
    <lineage>
        <taxon>Eukaryota</taxon>
        <taxon>Metazoa</taxon>
        <taxon>Ecdysozoa</taxon>
        <taxon>Arthropoda</taxon>
        <taxon>Hexapoda</taxon>
        <taxon>Insecta</taxon>
        <taxon>Pterygota</taxon>
        <taxon>Neoptera</taxon>
        <taxon>Endopterygota</taxon>
        <taxon>Lepidoptera</taxon>
        <taxon>Glossata</taxon>
        <taxon>Ditrysia</taxon>
        <taxon>Tineoidea</taxon>
        <taxon>Psychidae</taxon>
        <taxon>Oiketicinae</taxon>
        <taxon>Eumeta</taxon>
    </lineage>
</organism>
<evidence type="ECO:0008006" key="4">
    <source>
        <dbReference type="Google" id="ProtNLM"/>
    </source>
</evidence>
<feature type="signal peptide" evidence="1">
    <location>
        <begin position="1"/>
        <end position="15"/>
    </location>
</feature>
<evidence type="ECO:0000256" key="1">
    <source>
        <dbReference type="SAM" id="SignalP"/>
    </source>
</evidence>
<keyword evidence="1" id="KW-0732">Signal</keyword>
<evidence type="ECO:0000313" key="2">
    <source>
        <dbReference type="EMBL" id="GBP43522.1"/>
    </source>
</evidence>
<dbReference type="AlphaFoldDB" id="A0A4C1VYX5"/>
<protein>
    <recommendedName>
        <fullName evidence="4">Secreted protein</fullName>
    </recommendedName>
</protein>